<evidence type="ECO:0000256" key="5">
    <source>
        <dbReference type="ARBA" id="ARBA00022630"/>
    </source>
</evidence>
<keyword evidence="9 11" id="KW-0521">NADP</keyword>
<dbReference type="AlphaFoldDB" id="A0A6L9MBS7"/>
<evidence type="ECO:0000256" key="11">
    <source>
        <dbReference type="HAMAP-Rule" id="MF_01037"/>
    </source>
</evidence>
<dbReference type="Gene3D" id="3.50.50.60">
    <property type="entry name" value="FAD/NAD(P)-binding domain"/>
    <property type="match status" value="2"/>
</dbReference>
<evidence type="ECO:0000313" key="14">
    <source>
        <dbReference type="Proteomes" id="UP000476332"/>
    </source>
</evidence>
<keyword evidence="7 11" id="KW-0819">tRNA processing</keyword>
<dbReference type="GO" id="GO:0005829">
    <property type="term" value="C:cytosol"/>
    <property type="evidence" value="ECO:0007669"/>
    <property type="project" value="TreeGrafter"/>
</dbReference>
<dbReference type="SUPFAM" id="SSF51905">
    <property type="entry name" value="FAD/NAD(P)-binding domain"/>
    <property type="match status" value="1"/>
</dbReference>
<comment type="subcellular location">
    <subcellularLocation>
        <location evidence="11">Cytoplasm</location>
    </subcellularLocation>
</comment>
<dbReference type="EC" id="2.1.1.74" evidence="11"/>
<keyword evidence="4 11" id="KW-0489">Methyltransferase</keyword>
<comment type="catalytic activity">
    <reaction evidence="11">
        <text>uridine(54) in tRNA + (6R)-5,10-methylene-5,6,7,8-tetrahydrofolate + NADH + H(+) = 5-methyluridine(54) in tRNA + (6S)-5,6,7,8-tetrahydrofolate + NAD(+)</text>
        <dbReference type="Rhea" id="RHEA:16873"/>
        <dbReference type="Rhea" id="RHEA-COMP:10167"/>
        <dbReference type="Rhea" id="RHEA-COMP:10193"/>
        <dbReference type="ChEBI" id="CHEBI:15378"/>
        <dbReference type="ChEBI" id="CHEBI:15636"/>
        <dbReference type="ChEBI" id="CHEBI:57453"/>
        <dbReference type="ChEBI" id="CHEBI:57540"/>
        <dbReference type="ChEBI" id="CHEBI:57945"/>
        <dbReference type="ChEBI" id="CHEBI:65315"/>
        <dbReference type="ChEBI" id="CHEBI:74447"/>
        <dbReference type="EC" id="2.1.1.74"/>
    </reaction>
</comment>
<dbReference type="InterPro" id="IPR020595">
    <property type="entry name" value="MnmG-rel_CS"/>
</dbReference>
<dbReference type="NCBIfam" id="NF003739">
    <property type="entry name" value="PRK05335.1"/>
    <property type="match status" value="1"/>
</dbReference>
<keyword evidence="10 11" id="KW-0520">NAD</keyword>
<dbReference type="GO" id="GO:0002098">
    <property type="term" value="P:tRNA wobble uridine modification"/>
    <property type="evidence" value="ECO:0007669"/>
    <property type="project" value="TreeGrafter"/>
</dbReference>
<dbReference type="NCBIfam" id="TIGR00137">
    <property type="entry name" value="gid_trmFO"/>
    <property type="match status" value="1"/>
</dbReference>
<dbReference type="PANTHER" id="PTHR11806">
    <property type="entry name" value="GLUCOSE INHIBITED DIVISION PROTEIN A"/>
    <property type="match status" value="1"/>
</dbReference>
<reference evidence="13 14" key="1">
    <citation type="submission" date="2020-01" db="EMBL/GenBank/DDBJ databases">
        <title>Genomes of bacteria type strains.</title>
        <authorList>
            <person name="Chen J."/>
            <person name="Zhu S."/>
            <person name="Chen J."/>
        </authorList>
    </citation>
    <scope>NUCLEOTIDE SEQUENCE [LARGE SCALE GENOMIC DNA]</scope>
    <source>
        <strain evidence="13 14">KCTC 52919</strain>
    </source>
</reference>
<evidence type="ECO:0000256" key="3">
    <source>
        <dbReference type="ARBA" id="ARBA00022490"/>
    </source>
</evidence>
<comment type="catalytic activity">
    <reaction evidence="11">
        <text>uridine(54) in tRNA + (6R)-5,10-methylene-5,6,7,8-tetrahydrofolate + NADPH + H(+) = 5-methyluridine(54) in tRNA + (6S)-5,6,7,8-tetrahydrofolate + NADP(+)</text>
        <dbReference type="Rhea" id="RHEA:62372"/>
        <dbReference type="Rhea" id="RHEA-COMP:10167"/>
        <dbReference type="Rhea" id="RHEA-COMP:10193"/>
        <dbReference type="ChEBI" id="CHEBI:15378"/>
        <dbReference type="ChEBI" id="CHEBI:15636"/>
        <dbReference type="ChEBI" id="CHEBI:57453"/>
        <dbReference type="ChEBI" id="CHEBI:57783"/>
        <dbReference type="ChEBI" id="CHEBI:58349"/>
        <dbReference type="ChEBI" id="CHEBI:65315"/>
        <dbReference type="ChEBI" id="CHEBI:74447"/>
        <dbReference type="EC" id="2.1.1.74"/>
    </reaction>
</comment>
<protein>
    <recommendedName>
        <fullName evidence="11">Methylenetetrahydrofolate--tRNA-(uracil-5-)-methyltransferase TrmFO</fullName>
        <ecNumber evidence="11">2.1.1.74</ecNumber>
    </recommendedName>
    <alternativeName>
        <fullName evidence="11">Folate-dependent tRNA (uracil-5-)-methyltransferase</fullName>
    </alternativeName>
    <alternativeName>
        <fullName evidence="11">Folate-dependent tRNA(M-5-U54)-methyltransferase</fullName>
    </alternativeName>
</protein>
<proteinExistence type="inferred from homology"/>
<dbReference type="Pfam" id="PF01134">
    <property type="entry name" value="GIDA"/>
    <property type="match status" value="1"/>
</dbReference>
<dbReference type="InterPro" id="IPR002218">
    <property type="entry name" value="MnmG-rel"/>
</dbReference>
<keyword evidence="3 11" id="KW-0963">Cytoplasm</keyword>
<comment type="cofactor">
    <cofactor evidence="1 11">
        <name>FAD</name>
        <dbReference type="ChEBI" id="CHEBI:57692"/>
    </cofactor>
</comment>
<comment type="similarity">
    <text evidence="11">Belongs to the MnmG family. TrmFO subfamily.</text>
</comment>
<dbReference type="PANTHER" id="PTHR11806:SF2">
    <property type="entry name" value="METHYLENETETRAHYDROFOLATE--TRNA-(URACIL-5-)-METHYLTRANSFERASE TRMFO"/>
    <property type="match status" value="1"/>
</dbReference>
<dbReference type="HAMAP" id="MF_01037">
    <property type="entry name" value="TrmFO"/>
    <property type="match status" value="1"/>
</dbReference>
<evidence type="ECO:0000256" key="6">
    <source>
        <dbReference type="ARBA" id="ARBA00022679"/>
    </source>
</evidence>
<evidence type="ECO:0000313" key="13">
    <source>
        <dbReference type="EMBL" id="NDV85108.1"/>
    </source>
</evidence>
<evidence type="ECO:0000256" key="9">
    <source>
        <dbReference type="ARBA" id="ARBA00022857"/>
    </source>
</evidence>
<name>A0A6L9MBS7_9HYPH</name>
<comment type="function">
    <text evidence="2">NAD-binding protein involved in the addition of a carboxymethylaminomethyl (cmnm) group at the wobble position (U34) of certain tRNAs, forming tRNA-cmnm(5)s(2)U34.</text>
</comment>
<feature type="domain" description="MnmG N-terminal" evidence="12">
    <location>
        <begin position="6"/>
        <end position="377"/>
    </location>
</feature>
<dbReference type="GO" id="GO:0030488">
    <property type="term" value="P:tRNA methylation"/>
    <property type="evidence" value="ECO:0007669"/>
    <property type="project" value="TreeGrafter"/>
</dbReference>
<keyword evidence="5 11" id="KW-0285">Flavoprotein</keyword>
<gene>
    <name evidence="11" type="primary">trmFO</name>
    <name evidence="13" type="ORF">GTW51_00160</name>
</gene>
<dbReference type="InterPro" id="IPR040131">
    <property type="entry name" value="MnmG_N"/>
</dbReference>
<keyword evidence="6 11" id="KW-0808">Transferase</keyword>
<dbReference type="InterPro" id="IPR036188">
    <property type="entry name" value="FAD/NAD-bd_sf"/>
</dbReference>
<comment type="caution">
    <text evidence="13">The sequence shown here is derived from an EMBL/GenBank/DDBJ whole genome shotgun (WGS) entry which is preliminary data.</text>
</comment>
<dbReference type="InterPro" id="IPR004417">
    <property type="entry name" value="TrmFO"/>
</dbReference>
<dbReference type="EMBL" id="JAAAMJ010000001">
    <property type="protein sequence ID" value="NDV85108.1"/>
    <property type="molecule type" value="Genomic_DNA"/>
</dbReference>
<organism evidence="13 14">
    <name type="scientific">Aurantimonas aggregata</name>
    <dbReference type="NCBI Taxonomy" id="2047720"/>
    <lineage>
        <taxon>Bacteria</taxon>
        <taxon>Pseudomonadati</taxon>
        <taxon>Pseudomonadota</taxon>
        <taxon>Alphaproteobacteria</taxon>
        <taxon>Hyphomicrobiales</taxon>
        <taxon>Aurantimonadaceae</taxon>
        <taxon>Aurantimonas</taxon>
    </lineage>
</organism>
<dbReference type="RefSeq" id="WP_163041870.1">
    <property type="nucleotide sequence ID" value="NZ_JAAAMJ010000001.1"/>
</dbReference>
<evidence type="ECO:0000256" key="1">
    <source>
        <dbReference type="ARBA" id="ARBA00001974"/>
    </source>
</evidence>
<dbReference type="Proteomes" id="UP000476332">
    <property type="component" value="Unassembled WGS sequence"/>
</dbReference>
<evidence type="ECO:0000256" key="2">
    <source>
        <dbReference type="ARBA" id="ARBA00003717"/>
    </source>
</evidence>
<dbReference type="PROSITE" id="PS01281">
    <property type="entry name" value="GIDA_2"/>
    <property type="match status" value="1"/>
</dbReference>
<evidence type="ECO:0000256" key="4">
    <source>
        <dbReference type="ARBA" id="ARBA00022603"/>
    </source>
</evidence>
<dbReference type="GO" id="GO:0050660">
    <property type="term" value="F:flavin adenine dinucleotide binding"/>
    <property type="evidence" value="ECO:0007669"/>
    <property type="project" value="UniProtKB-UniRule"/>
</dbReference>
<keyword evidence="8 11" id="KW-0274">FAD</keyword>
<evidence type="ECO:0000256" key="8">
    <source>
        <dbReference type="ARBA" id="ARBA00022827"/>
    </source>
</evidence>
<evidence type="ECO:0000259" key="12">
    <source>
        <dbReference type="Pfam" id="PF01134"/>
    </source>
</evidence>
<comment type="function">
    <text evidence="11">Catalyzes the folate-dependent formation of 5-methyl-uridine at position 54 (M-5-U54) in all tRNAs.</text>
</comment>
<accession>A0A6L9MBS7</accession>
<keyword evidence="14" id="KW-1185">Reference proteome</keyword>
<evidence type="ECO:0000256" key="7">
    <source>
        <dbReference type="ARBA" id="ARBA00022694"/>
    </source>
</evidence>
<sequence>MSNKPIHIVGGGLAGSEAAWQIAEQGVPVVLHEMRPTRGTEAHKTEHLAELVCSNSFRSDDAESNAVGVLHAEMRLAGSLIMRAADSHQVPAGGALAVDRDGFAAAVTAAIEAHPLIRIERGEVEGLPPAEWGSSIVATGPLTAPGLAESIRAATGADALAFFDAIAPIVHFDSIDLDKAWFQSRYDKIGPGGTGKDYINCPLDKETYERFVAALVEGDRAEFKEWEGTPYFDGCLPIEVMAERGPETLRHGPMKPMGLTNAHQPDIKPYAVVQLRQDNALGTLYNIVGFQTKLKYGAQAGIFRMIPGLENAEFARLGGLHRNTYLNSPVFLDSRLRLKALPHVRFAGQITGCEGYVESAAIGLVAGRFAAMEALGAEMAPPPQTTAMGALLAHITGGHLAHEEEGGKRSFQPMNVNFGLFPPLEPGTIQKPEGLKRFRGKEKSAARKKAMSARALGDFAAWLSPQALADAAE</sequence>
<dbReference type="GO" id="GO:0047151">
    <property type="term" value="F:tRNA (uracil(54)-C5)-methyltransferase activity, 5,10-methylenetetrahydrofolate-dependent"/>
    <property type="evidence" value="ECO:0007669"/>
    <property type="project" value="UniProtKB-UniRule"/>
</dbReference>
<feature type="binding site" evidence="11">
    <location>
        <begin position="10"/>
        <end position="15"/>
    </location>
    <ligand>
        <name>FAD</name>
        <dbReference type="ChEBI" id="CHEBI:57692"/>
    </ligand>
</feature>
<evidence type="ECO:0000256" key="10">
    <source>
        <dbReference type="ARBA" id="ARBA00023027"/>
    </source>
</evidence>